<proteinExistence type="predicted"/>
<gene>
    <name evidence="2" type="ORF">STAS_07814</name>
</gene>
<keyword evidence="1" id="KW-1133">Transmembrane helix</keyword>
<feature type="transmembrane region" description="Helical" evidence="1">
    <location>
        <begin position="34"/>
        <end position="59"/>
    </location>
</feature>
<keyword evidence="1" id="KW-0812">Transmembrane</keyword>
<evidence type="ECO:0000313" key="2">
    <source>
        <dbReference type="EMBL" id="GER31790.1"/>
    </source>
</evidence>
<protein>
    <submittedName>
        <fullName evidence="2">Plant invertase/pectin methylesterase inhibitor</fullName>
    </submittedName>
</protein>
<reference evidence="3" key="1">
    <citation type="journal article" date="2019" name="Curr. Biol.">
        <title>Genome Sequence of Striga asiatica Provides Insight into the Evolution of Plant Parasitism.</title>
        <authorList>
            <person name="Yoshida S."/>
            <person name="Kim S."/>
            <person name="Wafula E.K."/>
            <person name="Tanskanen J."/>
            <person name="Kim Y.M."/>
            <person name="Honaas L."/>
            <person name="Yang Z."/>
            <person name="Spallek T."/>
            <person name="Conn C.E."/>
            <person name="Ichihashi Y."/>
            <person name="Cheong K."/>
            <person name="Cui S."/>
            <person name="Der J.P."/>
            <person name="Gundlach H."/>
            <person name="Jiao Y."/>
            <person name="Hori C."/>
            <person name="Ishida J.K."/>
            <person name="Kasahara H."/>
            <person name="Kiba T."/>
            <person name="Kim M.S."/>
            <person name="Koo N."/>
            <person name="Laohavisit A."/>
            <person name="Lee Y.H."/>
            <person name="Lumba S."/>
            <person name="McCourt P."/>
            <person name="Mortimer J.C."/>
            <person name="Mutuku J.M."/>
            <person name="Nomura T."/>
            <person name="Sasaki-Sekimoto Y."/>
            <person name="Seto Y."/>
            <person name="Wang Y."/>
            <person name="Wakatake T."/>
            <person name="Sakakibara H."/>
            <person name="Demura T."/>
            <person name="Yamaguchi S."/>
            <person name="Yoneyama K."/>
            <person name="Manabe R.I."/>
            <person name="Nelson D.C."/>
            <person name="Schulman A.H."/>
            <person name="Timko M.P."/>
            <person name="dePamphilis C.W."/>
            <person name="Choi D."/>
            <person name="Shirasu K."/>
        </authorList>
    </citation>
    <scope>NUCLEOTIDE SEQUENCE [LARGE SCALE GENOMIC DNA]</scope>
    <source>
        <strain evidence="3">cv. UVA1</strain>
    </source>
</reference>
<dbReference type="EMBL" id="BKCP01004516">
    <property type="protein sequence ID" value="GER31790.1"/>
    <property type="molecule type" value="Genomic_DNA"/>
</dbReference>
<comment type="caution">
    <text evidence="2">The sequence shown here is derived from an EMBL/GenBank/DDBJ whole genome shotgun (WGS) entry which is preliminary data.</text>
</comment>
<sequence>MRPPHSDAASPSIPLTRNPLRQNLAQITIGKLQILIRIFIIFFIIRLSTLLIAACRLLLPPLGGQPRSSLIRRRCRRRRHEEIYLPPPELRVRRDHDDPVAGGGRRRRRGGGLLEDVLGVELQDLRRRDGAAKFLDAAVGVHYSNNVEGPTRQYARNAASERIKERESGSGSFLYIALFGIHNWYNPHSK</sequence>
<evidence type="ECO:0000256" key="1">
    <source>
        <dbReference type="SAM" id="Phobius"/>
    </source>
</evidence>
<dbReference type="Proteomes" id="UP000325081">
    <property type="component" value="Unassembled WGS sequence"/>
</dbReference>
<name>A0A5A7PG98_STRAF</name>
<keyword evidence="3" id="KW-1185">Reference proteome</keyword>
<dbReference type="AlphaFoldDB" id="A0A5A7PG98"/>
<evidence type="ECO:0000313" key="3">
    <source>
        <dbReference type="Proteomes" id="UP000325081"/>
    </source>
</evidence>
<keyword evidence="1" id="KW-0472">Membrane</keyword>
<accession>A0A5A7PG98</accession>
<organism evidence="2 3">
    <name type="scientific">Striga asiatica</name>
    <name type="common">Asiatic witchweed</name>
    <name type="synonym">Buchnera asiatica</name>
    <dbReference type="NCBI Taxonomy" id="4170"/>
    <lineage>
        <taxon>Eukaryota</taxon>
        <taxon>Viridiplantae</taxon>
        <taxon>Streptophyta</taxon>
        <taxon>Embryophyta</taxon>
        <taxon>Tracheophyta</taxon>
        <taxon>Spermatophyta</taxon>
        <taxon>Magnoliopsida</taxon>
        <taxon>eudicotyledons</taxon>
        <taxon>Gunneridae</taxon>
        <taxon>Pentapetalae</taxon>
        <taxon>asterids</taxon>
        <taxon>lamiids</taxon>
        <taxon>Lamiales</taxon>
        <taxon>Orobanchaceae</taxon>
        <taxon>Buchnereae</taxon>
        <taxon>Striga</taxon>
    </lineage>
</organism>